<proteinExistence type="predicted"/>
<dbReference type="EMBL" id="AHHD01000912">
    <property type="protein sequence ID" value="EKG08949.1"/>
    <property type="molecule type" value="Genomic_DNA"/>
</dbReference>
<gene>
    <name evidence="1" type="ORF">MPH_14098</name>
</gene>
<accession>K2RFU1</accession>
<comment type="caution">
    <text evidence="1">The sequence shown here is derived from an EMBL/GenBank/DDBJ whole genome shotgun (WGS) entry which is preliminary data.</text>
</comment>
<protein>
    <submittedName>
        <fullName evidence="1">Uncharacterized protein</fullName>
    </submittedName>
</protein>
<organism evidence="1 2">
    <name type="scientific">Macrophomina phaseolina (strain MS6)</name>
    <name type="common">Charcoal rot fungus</name>
    <dbReference type="NCBI Taxonomy" id="1126212"/>
    <lineage>
        <taxon>Eukaryota</taxon>
        <taxon>Fungi</taxon>
        <taxon>Dikarya</taxon>
        <taxon>Ascomycota</taxon>
        <taxon>Pezizomycotina</taxon>
        <taxon>Dothideomycetes</taxon>
        <taxon>Dothideomycetes incertae sedis</taxon>
        <taxon>Botryosphaeriales</taxon>
        <taxon>Botryosphaeriaceae</taxon>
        <taxon>Macrophomina</taxon>
    </lineage>
</organism>
<evidence type="ECO:0000313" key="1">
    <source>
        <dbReference type="EMBL" id="EKG08949.1"/>
    </source>
</evidence>
<dbReference type="AlphaFoldDB" id="K2RFU1"/>
<dbReference type="Proteomes" id="UP000007129">
    <property type="component" value="Unassembled WGS sequence"/>
</dbReference>
<dbReference type="InParanoid" id="K2RFU1"/>
<dbReference type="HOGENOM" id="CLU_1816185_0_0_1"/>
<dbReference type="VEuPathDB" id="FungiDB:MPH_14098"/>
<evidence type="ECO:0000313" key="2">
    <source>
        <dbReference type="Proteomes" id="UP000007129"/>
    </source>
</evidence>
<reference evidence="1 2" key="1">
    <citation type="journal article" date="2012" name="BMC Genomics">
        <title>Tools to kill: Genome of one of the most destructive plant pathogenic fungi Macrophomina phaseolina.</title>
        <authorList>
            <person name="Islam M.S."/>
            <person name="Haque M.S."/>
            <person name="Islam M.M."/>
            <person name="Emdad E.M."/>
            <person name="Halim A."/>
            <person name="Hossen Q.M.M."/>
            <person name="Hossain M.Z."/>
            <person name="Ahmed B."/>
            <person name="Rahim S."/>
            <person name="Rahman M.S."/>
            <person name="Alam M.M."/>
            <person name="Hou S."/>
            <person name="Wan X."/>
            <person name="Saito J.A."/>
            <person name="Alam M."/>
        </authorList>
    </citation>
    <scope>NUCLEOTIDE SEQUENCE [LARGE SCALE GENOMIC DNA]</scope>
    <source>
        <strain evidence="1 2">MS6</strain>
    </source>
</reference>
<sequence length="142" mass="16003">MFNMFRRFQSTRFQPGFSMNGSTTLSILLAAKHALDSSTNTEKKSCTRPLTKLLDSLAHSFKNSVQAIISNQQDKTNWFYQSPQSRLISTSSTSGWDMPTSEHAELWQSNLAINSLENKSTAKPAHYQNLSEELVTSLNPRD</sequence>
<name>K2RFU1_MACPH</name>